<keyword evidence="7" id="KW-0456">Lyase</keyword>
<dbReference type="KEGG" id="rhoz:GXP67_02435"/>
<dbReference type="AlphaFoldDB" id="A0A6C0GC89"/>
<evidence type="ECO:0000256" key="8">
    <source>
        <dbReference type="RuleBase" id="RU364100"/>
    </source>
</evidence>
<keyword evidence="5" id="KW-0190">Covalent protein-DNA linkage</keyword>
<dbReference type="EMBL" id="CP048222">
    <property type="protein sequence ID" value="QHT65599.1"/>
    <property type="molecule type" value="Genomic_DNA"/>
</dbReference>
<dbReference type="GO" id="GO:0106300">
    <property type="term" value="P:protein-DNA covalent cross-linking repair"/>
    <property type="evidence" value="ECO:0007669"/>
    <property type="project" value="InterPro"/>
</dbReference>
<evidence type="ECO:0000256" key="3">
    <source>
        <dbReference type="ARBA" id="ARBA00022763"/>
    </source>
</evidence>
<dbReference type="GO" id="GO:0006508">
    <property type="term" value="P:proteolysis"/>
    <property type="evidence" value="ECO:0007669"/>
    <property type="project" value="UniProtKB-KW"/>
</dbReference>
<sequence length="219" mass="25169">MCGRYTLVKKAEDIEKRFHVQIEEDSVHPSYNAAPSQNLPVISNYNPTLAAYYKWGLIPFWAKDAAIGNKLINARAETLLEKPSFKKSLQSKRCLVIADGFYEWQKNGKTKQPYRITLKDNGLFAFAGLWDEWKNEQGNKVRSFTIITTSPNSLMESIHDRMPVILKPEDEKDWLGTNLRPEDALELLRPYNAKQMQAYQVSKLVNSPANNNPELIEHL</sequence>
<keyword evidence="3" id="KW-0227">DNA damage</keyword>
<dbReference type="GO" id="GO:0003697">
    <property type="term" value="F:single-stranded DNA binding"/>
    <property type="evidence" value="ECO:0007669"/>
    <property type="project" value="InterPro"/>
</dbReference>
<dbReference type="InterPro" id="IPR003738">
    <property type="entry name" value="SRAP"/>
</dbReference>
<keyword evidence="6" id="KW-0238">DNA-binding</keyword>
<evidence type="ECO:0000256" key="5">
    <source>
        <dbReference type="ARBA" id="ARBA00023124"/>
    </source>
</evidence>
<dbReference type="RefSeq" id="WP_162441681.1">
    <property type="nucleotide sequence ID" value="NZ_CP048222.1"/>
</dbReference>
<dbReference type="SUPFAM" id="SSF143081">
    <property type="entry name" value="BB1717-like"/>
    <property type="match status" value="1"/>
</dbReference>
<dbReference type="InterPro" id="IPR036590">
    <property type="entry name" value="SRAP-like"/>
</dbReference>
<dbReference type="GO" id="GO:0016829">
    <property type="term" value="F:lyase activity"/>
    <property type="evidence" value="ECO:0007669"/>
    <property type="project" value="UniProtKB-KW"/>
</dbReference>
<dbReference type="GO" id="GO:0008233">
    <property type="term" value="F:peptidase activity"/>
    <property type="evidence" value="ECO:0007669"/>
    <property type="project" value="UniProtKB-KW"/>
</dbReference>
<evidence type="ECO:0000256" key="7">
    <source>
        <dbReference type="ARBA" id="ARBA00023239"/>
    </source>
</evidence>
<protein>
    <recommendedName>
        <fullName evidence="8">Abasic site processing protein</fullName>
        <ecNumber evidence="8">3.4.-.-</ecNumber>
    </recommendedName>
</protein>
<proteinExistence type="inferred from homology"/>
<evidence type="ECO:0000313" key="10">
    <source>
        <dbReference type="Proteomes" id="UP000480178"/>
    </source>
</evidence>
<dbReference type="Gene3D" id="3.90.1680.10">
    <property type="entry name" value="SOS response associated peptidase-like"/>
    <property type="match status" value="1"/>
</dbReference>
<accession>A0A6C0GC89</accession>
<keyword evidence="4 8" id="KW-0378">Hydrolase</keyword>
<keyword evidence="2 8" id="KW-0645">Protease</keyword>
<dbReference type="PANTHER" id="PTHR13604">
    <property type="entry name" value="DC12-RELATED"/>
    <property type="match status" value="1"/>
</dbReference>
<evidence type="ECO:0000256" key="2">
    <source>
        <dbReference type="ARBA" id="ARBA00022670"/>
    </source>
</evidence>
<gene>
    <name evidence="9" type="ORF">GXP67_02435</name>
</gene>
<dbReference type="Proteomes" id="UP000480178">
    <property type="component" value="Chromosome"/>
</dbReference>
<evidence type="ECO:0000256" key="4">
    <source>
        <dbReference type="ARBA" id="ARBA00022801"/>
    </source>
</evidence>
<evidence type="ECO:0000256" key="1">
    <source>
        <dbReference type="ARBA" id="ARBA00008136"/>
    </source>
</evidence>
<organism evidence="9 10">
    <name type="scientific">Rhodocytophaga rosea</name>
    <dbReference type="NCBI Taxonomy" id="2704465"/>
    <lineage>
        <taxon>Bacteria</taxon>
        <taxon>Pseudomonadati</taxon>
        <taxon>Bacteroidota</taxon>
        <taxon>Cytophagia</taxon>
        <taxon>Cytophagales</taxon>
        <taxon>Rhodocytophagaceae</taxon>
        <taxon>Rhodocytophaga</taxon>
    </lineage>
</organism>
<comment type="similarity">
    <text evidence="1 8">Belongs to the SOS response-associated peptidase family.</text>
</comment>
<keyword evidence="10" id="KW-1185">Reference proteome</keyword>
<dbReference type="Pfam" id="PF02586">
    <property type="entry name" value="SRAP"/>
    <property type="match status" value="1"/>
</dbReference>
<evidence type="ECO:0000313" key="9">
    <source>
        <dbReference type="EMBL" id="QHT65599.1"/>
    </source>
</evidence>
<reference evidence="9 10" key="1">
    <citation type="submission" date="2020-01" db="EMBL/GenBank/DDBJ databases">
        <authorList>
            <person name="Kim M.K."/>
        </authorList>
    </citation>
    <scope>NUCLEOTIDE SEQUENCE [LARGE SCALE GENOMIC DNA]</scope>
    <source>
        <strain evidence="9 10">172606-1</strain>
    </source>
</reference>
<dbReference type="EC" id="3.4.-.-" evidence="8"/>
<name>A0A6C0GC89_9BACT</name>
<dbReference type="PANTHER" id="PTHR13604:SF0">
    <property type="entry name" value="ABASIC SITE PROCESSING PROTEIN HMCES"/>
    <property type="match status" value="1"/>
</dbReference>
<evidence type="ECO:0000256" key="6">
    <source>
        <dbReference type="ARBA" id="ARBA00023125"/>
    </source>
</evidence>